<evidence type="ECO:0000313" key="9">
    <source>
        <dbReference type="Proteomes" id="UP000441354"/>
    </source>
</evidence>
<dbReference type="PANTHER" id="PTHR23527:SF1">
    <property type="entry name" value="BLL3282 PROTEIN"/>
    <property type="match status" value="1"/>
</dbReference>
<evidence type="ECO:0000259" key="7">
    <source>
        <dbReference type="PROSITE" id="PS50850"/>
    </source>
</evidence>
<feature type="transmembrane region" description="Helical" evidence="6">
    <location>
        <begin position="291"/>
        <end position="310"/>
    </location>
</feature>
<dbReference type="EMBL" id="WBOT01000005">
    <property type="protein sequence ID" value="KAB2331411.1"/>
    <property type="molecule type" value="Genomic_DNA"/>
</dbReference>
<dbReference type="InterPro" id="IPR011701">
    <property type="entry name" value="MFS"/>
</dbReference>
<dbReference type="Gene3D" id="1.20.1250.20">
    <property type="entry name" value="MFS general substrate transporter like domains"/>
    <property type="match status" value="2"/>
</dbReference>
<dbReference type="InterPro" id="IPR020846">
    <property type="entry name" value="MFS_dom"/>
</dbReference>
<feature type="transmembrane region" description="Helical" evidence="6">
    <location>
        <begin position="223"/>
        <end position="247"/>
    </location>
</feature>
<dbReference type="CDD" id="cd17475">
    <property type="entry name" value="MFS_MT3072_like"/>
    <property type="match status" value="1"/>
</dbReference>
<dbReference type="PANTHER" id="PTHR23527">
    <property type="entry name" value="BLL3282 PROTEIN"/>
    <property type="match status" value="1"/>
</dbReference>
<sequence length="415" mass="45118">MSKLKVKQGASILSEQWRMLVYLLMAQLLIAFVGRSIGPLGALIGEDLSLTKSQIGMLPAALFFGQAIISVPAGFLTDRYGSRNLLVLAAIFLGAGFLVMTFTVHFLLILFLVMIGGMGYGAMHPITNRGIIDWFSLNQRGTAMGIKQTGVTAGSALAGFILLPLSVEYGWRIVLMSGCLLLVFSGFVSYWLYRDSPKQSQPAANQGLTDFYKSMFGLMRNKSLMLVSFSAIGLNGSQMCLNTYLVLFVYEKFSISLVLAGGLFVISELSGTLGRITWGIISDIVFKGNRIIILLIISVLTAVSSTIVALLPSASFALLVPIIMLFGFSVSGFNGIWMNLASEIVPPQQAGIASGVSLMFGSMGVMIVPPLFGFMVDETGNFMFGWLLITGLMFVVFFMLFYLSILNKRNRAEVF</sequence>
<dbReference type="SUPFAM" id="SSF103473">
    <property type="entry name" value="MFS general substrate transporter"/>
    <property type="match status" value="1"/>
</dbReference>
<dbReference type="InterPro" id="IPR052952">
    <property type="entry name" value="MFS-Transporter"/>
</dbReference>
<organism evidence="8 9">
    <name type="scientific">Bacillus mesophilum</name>
    <dbReference type="NCBI Taxonomy" id="1071718"/>
    <lineage>
        <taxon>Bacteria</taxon>
        <taxon>Bacillati</taxon>
        <taxon>Bacillota</taxon>
        <taxon>Bacilli</taxon>
        <taxon>Bacillales</taxon>
        <taxon>Bacillaceae</taxon>
        <taxon>Bacillus</taxon>
    </lineage>
</organism>
<proteinExistence type="predicted"/>
<evidence type="ECO:0000256" key="5">
    <source>
        <dbReference type="ARBA" id="ARBA00023136"/>
    </source>
</evidence>
<feature type="transmembrane region" description="Helical" evidence="6">
    <location>
        <begin position="106"/>
        <end position="123"/>
    </location>
</feature>
<dbReference type="OrthoDB" id="9794076at2"/>
<evidence type="ECO:0000256" key="6">
    <source>
        <dbReference type="SAM" id="Phobius"/>
    </source>
</evidence>
<feature type="transmembrane region" description="Helical" evidence="6">
    <location>
        <begin position="253"/>
        <end position="270"/>
    </location>
</feature>
<gene>
    <name evidence="8" type="ORF">F7732_16335</name>
</gene>
<keyword evidence="2" id="KW-0813">Transport</keyword>
<dbReference type="GO" id="GO:0022857">
    <property type="term" value="F:transmembrane transporter activity"/>
    <property type="evidence" value="ECO:0007669"/>
    <property type="project" value="InterPro"/>
</dbReference>
<feature type="transmembrane region" description="Helical" evidence="6">
    <location>
        <begin position="350"/>
        <end position="372"/>
    </location>
</feature>
<feature type="transmembrane region" description="Helical" evidence="6">
    <location>
        <begin position="316"/>
        <end position="338"/>
    </location>
</feature>
<dbReference type="AlphaFoldDB" id="A0A7V7RK04"/>
<accession>A0A7V7RK04</accession>
<keyword evidence="5 6" id="KW-0472">Membrane</keyword>
<comment type="caution">
    <text evidence="8">The sequence shown here is derived from an EMBL/GenBank/DDBJ whole genome shotgun (WGS) entry which is preliminary data.</text>
</comment>
<name>A0A7V7RK04_9BACI</name>
<feature type="transmembrane region" description="Helical" evidence="6">
    <location>
        <begin position="144"/>
        <end position="163"/>
    </location>
</feature>
<evidence type="ECO:0000256" key="1">
    <source>
        <dbReference type="ARBA" id="ARBA00004651"/>
    </source>
</evidence>
<feature type="transmembrane region" description="Helical" evidence="6">
    <location>
        <begin position="56"/>
        <end position="77"/>
    </location>
</feature>
<reference evidence="8 9" key="1">
    <citation type="journal article" date="2014" name="Arch. Microbiol.">
        <title>Bacillus mesophilum sp. nov., strain IITR-54T, a novel 4-chlorobiphenyl dechlorinating bacterium.</title>
        <authorList>
            <person name="Manickam N."/>
            <person name="Singh N.K."/>
            <person name="Bajaj A."/>
            <person name="Kumar R.M."/>
            <person name="Kaur G."/>
            <person name="Kaur N."/>
            <person name="Bala M."/>
            <person name="Kumar A."/>
            <person name="Mayilraj S."/>
        </authorList>
    </citation>
    <scope>NUCLEOTIDE SEQUENCE [LARGE SCALE GENOMIC DNA]</scope>
    <source>
        <strain evidence="8 9">IITR-54</strain>
    </source>
</reference>
<feature type="transmembrane region" description="Helical" evidence="6">
    <location>
        <begin position="20"/>
        <end position="44"/>
    </location>
</feature>
<dbReference type="RefSeq" id="WP_151575069.1">
    <property type="nucleotide sequence ID" value="NZ_WBOT01000005.1"/>
</dbReference>
<evidence type="ECO:0000313" key="8">
    <source>
        <dbReference type="EMBL" id="KAB2331411.1"/>
    </source>
</evidence>
<keyword evidence="3 6" id="KW-0812">Transmembrane</keyword>
<keyword evidence="9" id="KW-1185">Reference proteome</keyword>
<keyword evidence="4 6" id="KW-1133">Transmembrane helix</keyword>
<dbReference type="PROSITE" id="PS50850">
    <property type="entry name" value="MFS"/>
    <property type="match status" value="1"/>
</dbReference>
<evidence type="ECO:0000256" key="4">
    <source>
        <dbReference type="ARBA" id="ARBA00022989"/>
    </source>
</evidence>
<feature type="transmembrane region" description="Helical" evidence="6">
    <location>
        <begin position="169"/>
        <end position="193"/>
    </location>
</feature>
<evidence type="ECO:0000256" key="2">
    <source>
        <dbReference type="ARBA" id="ARBA00022448"/>
    </source>
</evidence>
<dbReference type="InterPro" id="IPR036259">
    <property type="entry name" value="MFS_trans_sf"/>
</dbReference>
<dbReference type="Pfam" id="PF07690">
    <property type="entry name" value="MFS_1"/>
    <property type="match status" value="1"/>
</dbReference>
<feature type="transmembrane region" description="Helical" evidence="6">
    <location>
        <begin position="84"/>
        <end position="100"/>
    </location>
</feature>
<feature type="domain" description="Major facilitator superfamily (MFS) profile" evidence="7">
    <location>
        <begin position="19"/>
        <end position="409"/>
    </location>
</feature>
<feature type="transmembrane region" description="Helical" evidence="6">
    <location>
        <begin position="384"/>
        <end position="405"/>
    </location>
</feature>
<dbReference type="Proteomes" id="UP000441354">
    <property type="component" value="Unassembled WGS sequence"/>
</dbReference>
<evidence type="ECO:0000256" key="3">
    <source>
        <dbReference type="ARBA" id="ARBA00022692"/>
    </source>
</evidence>
<comment type="subcellular location">
    <subcellularLocation>
        <location evidence="1">Cell membrane</location>
        <topology evidence="1">Multi-pass membrane protein</topology>
    </subcellularLocation>
</comment>
<dbReference type="GO" id="GO:0005886">
    <property type="term" value="C:plasma membrane"/>
    <property type="evidence" value="ECO:0007669"/>
    <property type="project" value="UniProtKB-SubCell"/>
</dbReference>
<protein>
    <submittedName>
        <fullName evidence="8">MFS transporter</fullName>
    </submittedName>
</protein>